<organism evidence="3 4">
    <name type="scientific">Trebonia kvetii</name>
    <dbReference type="NCBI Taxonomy" id="2480626"/>
    <lineage>
        <taxon>Bacteria</taxon>
        <taxon>Bacillati</taxon>
        <taxon>Actinomycetota</taxon>
        <taxon>Actinomycetes</taxon>
        <taxon>Streptosporangiales</taxon>
        <taxon>Treboniaceae</taxon>
        <taxon>Trebonia</taxon>
    </lineage>
</organism>
<feature type="domain" description="FAD-binding" evidence="2">
    <location>
        <begin position="5"/>
        <end position="347"/>
    </location>
</feature>
<comment type="caution">
    <text evidence="3">The sequence shown here is derived from an EMBL/GenBank/DDBJ whole genome shotgun (WGS) entry which is preliminary data.</text>
</comment>
<dbReference type="NCBIfam" id="NF004829">
    <property type="entry name" value="PRK06183.1-3"/>
    <property type="match status" value="1"/>
</dbReference>
<dbReference type="EMBL" id="RPFW01000001">
    <property type="protein sequence ID" value="TVZ06579.1"/>
    <property type="molecule type" value="Genomic_DNA"/>
</dbReference>
<gene>
    <name evidence="3" type="ORF">EAS64_04065</name>
</gene>
<evidence type="ECO:0000259" key="2">
    <source>
        <dbReference type="Pfam" id="PF01494"/>
    </source>
</evidence>
<dbReference type="InterPro" id="IPR002938">
    <property type="entry name" value="FAD-bd"/>
</dbReference>
<dbReference type="RefSeq" id="WP_145851332.1">
    <property type="nucleotide sequence ID" value="NZ_RPFW01000001.1"/>
</dbReference>
<reference evidence="3 4" key="1">
    <citation type="submission" date="2018-11" db="EMBL/GenBank/DDBJ databases">
        <title>Trebonia kvetii gen.nov., sp.nov., a novel acidophilic actinobacterium, and proposal of the new actinobacterial family Treboniaceae fam. nov.</title>
        <authorList>
            <person name="Rapoport D."/>
            <person name="Sagova-Mareckova M."/>
            <person name="Sedlacek I."/>
            <person name="Provaznik J."/>
            <person name="Kralova S."/>
            <person name="Pavlinic D."/>
            <person name="Benes V."/>
            <person name="Kopecky J."/>
        </authorList>
    </citation>
    <scope>NUCLEOTIDE SEQUENCE [LARGE SCALE GENOMIC DNA]</scope>
    <source>
        <strain evidence="3 4">15Tr583</strain>
    </source>
</reference>
<dbReference type="InterPro" id="IPR036188">
    <property type="entry name" value="FAD/NAD-bd_sf"/>
</dbReference>
<dbReference type="SUPFAM" id="SSF51905">
    <property type="entry name" value="FAD/NAD(P)-binding domain"/>
    <property type="match status" value="1"/>
</dbReference>
<dbReference type="GO" id="GO:0071949">
    <property type="term" value="F:FAD binding"/>
    <property type="evidence" value="ECO:0007669"/>
    <property type="project" value="InterPro"/>
</dbReference>
<evidence type="ECO:0000313" key="4">
    <source>
        <dbReference type="Proteomes" id="UP000460272"/>
    </source>
</evidence>
<dbReference type="AlphaFoldDB" id="A0A6P2C570"/>
<name>A0A6P2C570_9ACTN</name>
<protein>
    <submittedName>
        <fullName evidence="3">Bifunctional 3-(3-hydroxy-phenyl)propionate/3-hydroxycinnamic acid hydroxylase</fullName>
    </submittedName>
</protein>
<dbReference type="InterPro" id="IPR050631">
    <property type="entry name" value="PheA/TfdB_FAD_monoxygenase"/>
</dbReference>
<dbReference type="PANTHER" id="PTHR43476:SF3">
    <property type="entry name" value="FAD-BINDING MONOOXYGENASE"/>
    <property type="match status" value="1"/>
</dbReference>
<dbReference type="GO" id="GO:0008688">
    <property type="term" value="F:3-(3-hydroxyphenyl)propionate hydroxylase activity"/>
    <property type="evidence" value="ECO:0007669"/>
    <property type="project" value="TreeGrafter"/>
</dbReference>
<accession>A0A6P2C570</accession>
<dbReference type="Gene3D" id="3.30.70.2450">
    <property type="match status" value="1"/>
</dbReference>
<dbReference type="PANTHER" id="PTHR43476">
    <property type="entry name" value="3-(3-HYDROXY-PHENYL)PROPIONATE/3-HYDROXYCINNAMIC ACID HYDROXYLASE"/>
    <property type="match status" value="1"/>
</dbReference>
<evidence type="ECO:0000313" key="3">
    <source>
        <dbReference type="EMBL" id="TVZ06579.1"/>
    </source>
</evidence>
<proteinExistence type="predicted"/>
<sequence length="516" mass="55291">MEDPYDVAVVGYGPTGLVAASMLGQAGHRVVVLERWASPYGLPRLTHIDDETARAVQAAGDADEALRDSCPTEYLWVNGADETLLNIPAAPAGTQGFPTHISIYQPDIEDSVDRRVRTLPSVTVRRGSNVVGLDAGVDAVSLTTVPWRREGEPAAQVRARYVIAADGSKSTVRTLLGIGQEDLGFNERWLNIDTEWKHPAPEAFRTAKQYCDPRRGHMFMLIGEKRQRFELALLDGETDEQWLHPKAAWDWLRDTHGLGTEDVTITRQLVYAFEARIATSWRSGRVFLAGDAAHTMPPYMGQGACSGIRDAMNLAWKLDLVLRGAAQDTLLDTYEAERRPHVTAVTHMAIGLGQVANMHDPVAAALRDTSFKAGKAPPPPAMPVLEAGVLHRDVAGAITPPSGDLAPQGHVIAGSVSGRFDDVAGHGWRLVSAVDLDDVLTGAHRGTLAALGGRVIVLGRDVIDDGGVHSAFLARHGAVAYLARPDFTVYGAAARAGDVPALVAGLGAWLAAPVRA</sequence>
<evidence type="ECO:0000256" key="1">
    <source>
        <dbReference type="ARBA" id="ARBA00023002"/>
    </source>
</evidence>
<dbReference type="PRINTS" id="PR00420">
    <property type="entry name" value="RNGMNOXGNASE"/>
</dbReference>
<dbReference type="Gene3D" id="3.50.50.60">
    <property type="entry name" value="FAD/NAD(P)-binding domain"/>
    <property type="match status" value="1"/>
</dbReference>
<dbReference type="Proteomes" id="UP000460272">
    <property type="component" value="Unassembled WGS sequence"/>
</dbReference>
<keyword evidence="4" id="KW-1185">Reference proteome</keyword>
<dbReference type="OrthoDB" id="4246007at2"/>
<dbReference type="Pfam" id="PF01494">
    <property type="entry name" value="FAD_binding_3"/>
    <property type="match status" value="1"/>
</dbReference>
<dbReference type="GO" id="GO:0019622">
    <property type="term" value="P:3-(3-hydroxy)phenylpropionate catabolic process"/>
    <property type="evidence" value="ECO:0007669"/>
    <property type="project" value="TreeGrafter"/>
</dbReference>
<keyword evidence="1" id="KW-0560">Oxidoreductase</keyword>